<dbReference type="Proteomes" id="UP000461585">
    <property type="component" value="Unassembled WGS sequence"/>
</dbReference>
<dbReference type="GO" id="GO:0005886">
    <property type="term" value="C:plasma membrane"/>
    <property type="evidence" value="ECO:0007669"/>
    <property type="project" value="UniProtKB-SubCell"/>
</dbReference>
<dbReference type="InterPro" id="IPR002528">
    <property type="entry name" value="MATE_fam"/>
</dbReference>
<feature type="transmembrane region" description="Helical" evidence="10">
    <location>
        <begin position="278"/>
        <end position="299"/>
    </location>
</feature>
<evidence type="ECO:0000256" key="9">
    <source>
        <dbReference type="ARBA" id="ARBA00023251"/>
    </source>
</evidence>
<keyword evidence="7 10" id="KW-1133">Transmembrane helix</keyword>
<dbReference type="PANTHER" id="PTHR43823">
    <property type="entry name" value="SPORULATION PROTEIN YKVU"/>
    <property type="match status" value="1"/>
</dbReference>
<accession>A0A7X5HTM0</accession>
<keyword evidence="8 10" id="KW-0472">Membrane</keyword>
<feature type="transmembrane region" description="Helical" evidence="10">
    <location>
        <begin position="368"/>
        <end position="388"/>
    </location>
</feature>
<comment type="caution">
    <text evidence="11">The sequence shown here is derived from an EMBL/GenBank/DDBJ whole genome shotgun (WGS) entry which is preliminary data.</text>
</comment>
<evidence type="ECO:0000256" key="8">
    <source>
        <dbReference type="ARBA" id="ARBA00023136"/>
    </source>
</evidence>
<dbReference type="InterPro" id="IPR051327">
    <property type="entry name" value="MATE_MepA_subfamily"/>
</dbReference>
<reference evidence="11 12" key="1">
    <citation type="submission" date="2020-01" db="EMBL/GenBank/DDBJ databases">
        <title>Anaeroalcalibacter tamaniensis gen. nov., sp. nov., moderately halophilic strictly anaerobic fermenter bacterium from mud volcano of Taman peninsula.</title>
        <authorList>
            <person name="Frolova A."/>
            <person name="Merkel A.Y."/>
            <person name="Slobodkin A.I."/>
        </authorList>
    </citation>
    <scope>NUCLEOTIDE SEQUENCE [LARGE SCALE GENOMIC DNA]</scope>
    <source>
        <strain evidence="11 12">F-3ap</strain>
    </source>
</reference>
<feature type="transmembrane region" description="Helical" evidence="10">
    <location>
        <begin position="201"/>
        <end position="221"/>
    </location>
</feature>
<keyword evidence="9" id="KW-0046">Antibiotic resistance</keyword>
<dbReference type="CDD" id="cd13143">
    <property type="entry name" value="MATE_MepA_like"/>
    <property type="match status" value="1"/>
</dbReference>
<sequence length="457" mass="49296">MSIDAKRPPNPLGVEPVSKLLLQFSIPAIVGMVIMALYNVVDRIFIGNSPDIGAIGIGAIALGMPIMTFMMALGMLIGIGGGALASIRLGEGNPKESEHILGNSATAIVLLTAAAAVLFLLFLDPLLRMFGASDEILPYSKDYLRIILAGSVFGSLTMAMNNFIRVDGRPKTAMLTMALGAGINIVLDPLFIFVFRWGIQGAALATILSQMASTVWVLHYFLGGESRLKLRRRNLPLAPPLVLKVMSIGLPSFLMQFANTFVIILINARLSLYGGDLAIAAMGIVTSMQMLMIMPILGINQGAQPLIGFNYGAGKLDRVKETLRLAIAAATIFSVVGFVIIQSMPGLLIRMFNDDPVLLVLGKDALRFFFLAMPVIGFQIIAASYFQAVGKTRTATFLSLSRQVIILIPAILLLSNLFGLYGVFYAPPLSDFLAALISAVFFHREMKHHLHAPYPSI</sequence>
<keyword evidence="6 10" id="KW-0812">Transmembrane</keyword>
<protein>
    <recommendedName>
        <fullName evidence="3">Multidrug export protein MepA</fullName>
    </recommendedName>
</protein>
<dbReference type="Pfam" id="PF01554">
    <property type="entry name" value="MatE"/>
    <property type="match status" value="2"/>
</dbReference>
<evidence type="ECO:0000313" key="12">
    <source>
        <dbReference type="Proteomes" id="UP000461585"/>
    </source>
</evidence>
<keyword evidence="12" id="KW-1185">Reference proteome</keyword>
<dbReference type="GO" id="GO:0046677">
    <property type="term" value="P:response to antibiotic"/>
    <property type="evidence" value="ECO:0007669"/>
    <property type="project" value="UniProtKB-KW"/>
</dbReference>
<dbReference type="InterPro" id="IPR045070">
    <property type="entry name" value="MATE_MepA-like"/>
</dbReference>
<feature type="transmembrane region" description="Helical" evidence="10">
    <location>
        <begin position="20"/>
        <end position="40"/>
    </location>
</feature>
<proteinExistence type="inferred from homology"/>
<feature type="transmembrane region" description="Helical" evidence="10">
    <location>
        <begin position="241"/>
        <end position="266"/>
    </location>
</feature>
<evidence type="ECO:0000256" key="6">
    <source>
        <dbReference type="ARBA" id="ARBA00022692"/>
    </source>
</evidence>
<evidence type="ECO:0000256" key="1">
    <source>
        <dbReference type="ARBA" id="ARBA00004651"/>
    </source>
</evidence>
<feature type="transmembrane region" description="Helical" evidence="10">
    <location>
        <begin position="400"/>
        <end position="418"/>
    </location>
</feature>
<comment type="similarity">
    <text evidence="2">Belongs to the multi antimicrobial extrusion (MATE) (TC 2.A.66.1) family. MepA subfamily.</text>
</comment>
<evidence type="ECO:0000256" key="3">
    <source>
        <dbReference type="ARBA" id="ARBA00022106"/>
    </source>
</evidence>
<evidence type="ECO:0000256" key="5">
    <source>
        <dbReference type="ARBA" id="ARBA00022475"/>
    </source>
</evidence>
<feature type="transmembrane region" description="Helical" evidence="10">
    <location>
        <begin position="52"/>
        <end position="79"/>
    </location>
</feature>
<feature type="transmembrane region" description="Helical" evidence="10">
    <location>
        <begin position="100"/>
        <end position="123"/>
    </location>
</feature>
<evidence type="ECO:0000256" key="7">
    <source>
        <dbReference type="ARBA" id="ARBA00022989"/>
    </source>
</evidence>
<dbReference type="InterPro" id="IPR048279">
    <property type="entry name" value="MdtK-like"/>
</dbReference>
<evidence type="ECO:0000313" key="11">
    <source>
        <dbReference type="EMBL" id="NDL66447.1"/>
    </source>
</evidence>
<evidence type="ECO:0000256" key="10">
    <source>
        <dbReference type="SAM" id="Phobius"/>
    </source>
</evidence>
<name>A0A7X5HTM0_9FIRM</name>
<keyword evidence="5" id="KW-1003">Cell membrane</keyword>
<keyword evidence="4" id="KW-0813">Transport</keyword>
<organism evidence="11 12">
    <name type="scientific">Anaerotalea alkaliphila</name>
    <dbReference type="NCBI Taxonomy" id="2662126"/>
    <lineage>
        <taxon>Bacteria</taxon>
        <taxon>Bacillati</taxon>
        <taxon>Bacillota</taxon>
        <taxon>Clostridia</taxon>
        <taxon>Eubacteriales</taxon>
        <taxon>Anaerotalea</taxon>
    </lineage>
</organism>
<dbReference type="EMBL" id="JAAEEH010000002">
    <property type="protein sequence ID" value="NDL66447.1"/>
    <property type="molecule type" value="Genomic_DNA"/>
</dbReference>
<dbReference type="RefSeq" id="WP_162369169.1">
    <property type="nucleotide sequence ID" value="NZ_JAAEEH010000002.1"/>
</dbReference>
<gene>
    <name evidence="11" type="ORF">GXN74_01625</name>
</gene>
<dbReference type="AlphaFoldDB" id="A0A7X5HTM0"/>
<dbReference type="GO" id="GO:0015297">
    <property type="term" value="F:antiporter activity"/>
    <property type="evidence" value="ECO:0007669"/>
    <property type="project" value="InterPro"/>
</dbReference>
<dbReference type="GO" id="GO:0042910">
    <property type="term" value="F:xenobiotic transmembrane transporter activity"/>
    <property type="evidence" value="ECO:0007669"/>
    <property type="project" value="InterPro"/>
</dbReference>
<dbReference type="PANTHER" id="PTHR43823:SF3">
    <property type="entry name" value="MULTIDRUG EXPORT PROTEIN MEPA"/>
    <property type="match status" value="1"/>
</dbReference>
<evidence type="ECO:0000256" key="2">
    <source>
        <dbReference type="ARBA" id="ARBA00008417"/>
    </source>
</evidence>
<evidence type="ECO:0000256" key="4">
    <source>
        <dbReference type="ARBA" id="ARBA00022448"/>
    </source>
</evidence>
<feature type="transmembrane region" description="Helical" evidence="10">
    <location>
        <begin position="143"/>
        <end position="163"/>
    </location>
</feature>
<dbReference type="NCBIfam" id="TIGR00797">
    <property type="entry name" value="matE"/>
    <property type="match status" value="1"/>
</dbReference>
<dbReference type="PIRSF" id="PIRSF006603">
    <property type="entry name" value="DinF"/>
    <property type="match status" value="1"/>
</dbReference>
<feature type="transmembrane region" description="Helical" evidence="10">
    <location>
        <begin position="325"/>
        <end position="348"/>
    </location>
</feature>
<comment type="subcellular location">
    <subcellularLocation>
        <location evidence="1">Cell membrane</location>
        <topology evidence="1">Multi-pass membrane protein</topology>
    </subcellularLocation>
</comment>
<feature type="transmembrane region" description="Helical" evidence="10">
    <location>
        <begin position="175"/>
        <end position="195"/>
    </location>
</feature>